<reference evidence="13 14" key="1">
    <citation type="journal article" date="2014" name="Genome Biol. Evol.">
        <title>The genome of the myxosporean Thelohanellus kitauei shows adaptations to nutrient acquisition within its fish host.</title>
        <authorList>
            <person name="Yang Y."/>
            <person name="Xiong J."/>
            <person name="Zhou Z."/>
            <person name="Huo F."/>
            <person name="Miao W."/>
            <person name="Ran C."/>
            <person name="Liu Y."/>
            <person name="Zhang J."/>
            <person name="Feng J."/>
            <person name="Wang M."/>
            <person name="Wang M."/>
            <person name="Wang L."/>
            <person name="Yao B."/>
        </authorList>
    </citation>
    <scope>NUCLEOTIDE SEQUENCE [LARGE SCALE GENOMIC DNA]</scope>
    <source>
        <strain evidence="13">Wuqing</strain>
    </source>
</reference>
<organism evidence="13 14">
    <name type="scientific">Thelohanellus kitauei</name>
    <name type="common">Myxosporean</name>
    <dbReference type="NCBI Taxonomy" id="669202"/>
    <lineage>
        <taxon>Eukaryota</taxon>
        <taxon>Metazoa</taxon>
        <taxon>Cnidaria</taxon>
        <taxon>Myxozoa</taxon>
        <taxon>Myxosporea</taxon>
        <taxon>Bivalvulida</taxon>
        <taxon>Platysporina</taxon>
        <taxon>Myxobolidae</taxon>
        <taxon>Thelohanellus</taxon>
    </lineage>
</organism>
<evidence type="ECO:0000256" key="3">
    <source>
        <dbReference type="ARBA" id="ARBA00022664"/>
    </source>
</evidence>
<evidence type="ECO:0000313" key="13">
    <source>
        <dbReference type="EMBL" id="KII63273.1"/>
    </source>
</evidence>
<dbReference type="SMART" id="SM00343">
    <property type="entry name" value="ZnF_C2HC"/>
    <property type="match status" value="2"/>
</dbReference>
<keyword evidence="7 10" id="KW-0862">Zinc</keyword>
<comment type="caution">
    <text evidence="13">The sequence shown here is derived from an EMBL/GenBank/DDBJ whole genome shotgun (WGS) entry which is preliminary data.</text>
</comment>
<accession>A0A0C2ID49</accession>
<dbReference type="InterPro" id="IPR036855">
    <property type="entry name" value="Znf_CCCH_sf"/>
</dbReference>
<dbReference type="GO" id="GO:0003723">
    <property type="term" value="F:RNA binding"/>
    <property type="evidence" value="ECO:0007669"/>
    <property type="project" value="UniProtKB-KW"/>
</dbReference>
<keyword evidence="4 10" id="KW-0479">Metal-binding</keyword>
<feature type="domain" description="CCHC-type" evidence="12">
    <location>
        <begin position="198"/>
        <end position="212"/>
    </location>
</feature>
<sequence>MIEDVVCDVSQLRLDIEQLVEKQVVIQYNLFPNLDKTGRPVCNDFINGSCARDTLCPLRHLKCEKSIVYNCSNKDCPFLHGDVDSKLRNCPFYDRGFCSNGKNCKFRHVPRPICMDYVCGFCIEGSNCKNGHPKFESLIFEEPQAVRSSVVCHACNEPGHKSTACPLVEMFKNKARMEGNLDTANLPPGKRPLELVTCFKCRERGHYANKCPLGAGDPQKILISKRLSEL</sequence>
<dbReference type="PROSITE" id="PS50103">
    <property type="entry name" value="ZF_C3H1"/>
    <property type="match status" value="3"/>
</dbReference>
<keyword evidence="8" id="KW-0694">RNA-binding</keyword>
<evidence type="ECO:0000259" key="12">
    <source>
        <dbReference type="PROSITE" id="PS50158"/>
    </source>
</evidence>
<dbReference type="Pfam" id="PF00098">
    <property type="entry name" value="zf-CCHC"/>
    <property type="match status" value="2"/>
</dbReference>
<evidence type="ECO:0000256" key="2">
    <source>
        <dbReference type="ARBA" id="ARBA00016264"/>
    </source>
</evidence>
<evidence type="ECO:0000256" key="7">
    <source>
        <dbReference type="ARBA" id="ARBA00022833"/>
    </source>
</evidence>
<dbReference type="SUPFAM" id="SSF90229">
    <property type="entry name" value="CCCH zinc finger"/>
    <property type="match status" value="1"/>
</dbReference>
<keyword evidence="6 10" id="KW-0863">Zinc-finger</keyword>
<evidence type="ECO:0000256" key="9">
    <source>
        <dbReference type="ARBA" id="ARBA00023242"/>
    </source>
</evidence>
<dbReference type="GO" id="GO:0008270">
    <property type="term" value="F:zinc ion binding"/>
    <property type="evidence" value="ECO:0007669"/>
    <property type="project" value="UniProtKB-KW"/>
</dbReference>
<dbReference type="Gene3D" id="4.10.60.10">
    <property type="entry name" value="Zinc finger, CCHC-type"/>
    <property type="match status" value="1"/>
</dbReference>
<feature type="domain" description="C3H1-type" evidence="11">
    <location>
        <begin position="36"/>
        <end position="63"/>
    </location>
</feature>
<keyword evidence="14" id="KW-1185">Reference proteome</keyword>
<feature type="domain" description="C3H1-type" evidence="11">
    <location>
        <begin position="113"/>
        <end position="135"/>
    </location>
</feature>
<feature type="zinc finger region" description="C3H1-type" evidence="10">
    <location>
        <begin position="36"/>
        <end position="63"/>
    </location>
</feature>
<name>A0A0C2ID49_THEKT</name>
<dbReference type="PANTHER" id="PTHR23102:SF24">
    <property type="entry name" value="CLEAVAGE AND POLYADENYLATION SPECIFICITY FACTOR SUBUNIT 4"/>
    <property type="match status" value="1"/>
</dbReference>
<gene>
    <name evidence="13" type="ORF">RF11_03978</name>
</gene>
<keyword evidence="9" id="KW-0539">Nucleus</keyword>
<protein>
    <recommendedName>
        <fullName evidence="2">Cleavage and polyadenylation specificity factor subunit 4</fullName>
    </recommendedName>
</protein>
<keyword evidence="3" id="KW-0507">mRNA processing</keyword>
<dbReference type="Pfam" id="PF00642">
    <property type="entry name" value="zf-CCCH"/>
    <property type="match status" value="1"/>
</dbReference>
<dbReference type="InterPro" id="IPR045348">
    <property type="entry name" value="CPSF4/Yth1"/>
</dbReference>
<dbReference type="OrthoDB" id="1914176at2759"/>
<comment type="subcellular location">
    <subcellularLocation>
        <location evidence="1">Nucleus</location>
    </subcellularLocation>
</comment>
<dbReference type="SUPFAM" id="SSF57756">
    <property type="entry name" value="Retrovirus zinc finger-like domains"/>
    <property type="match status" value="1"/>
</dbReference>
<evidence type="ECO:0000256" key="10">
    <source>
        <dbReference type="PROSITE-ProRule" id="PRU00723"/>
    </source>
</evidence>
<dbReference type="AlphaFoldDB" id="A0A0C2ID49"/>
<keyword evidence="5" id="KW-0677">Repeat</keyword>
<dbReference type="GO" id="GO:0006397">
    <property type="term" value="P:mRNA processing"/>
    <property type="evidence" value="ECO:0007669"/>
    <property type="project" value="UniProtKB-KW"/>
</dbReference>
<evidence type="ECO:0000256" key="8">
    <source>
        <dbReference type="ARBA" id="ARBA00022884"/>
    </source>
</evidence>
<proteinExistence type="predicted"/>
<evidence type="ECO:0000313" key="14">
    <source>
        <dbReference type="Proteomes" id="UP000031668"/>
    </source>
</evidence>
<evidence type="ECO:0000256" key="5">
    <source>
        <dbReference type="ARBA" id="ARBA00022737"/>
    </source>
</evidence>
<dbReference type="InterPro" id="IPR001878">
    <property type="entry name" value="Znf_CCHC"/>
</dbReference>
<evidence type="ECO:0000256" key="1">
    <source>
        <dbReference type="ARBA" id="ARBA00004123"/>
    </source>
</evidence>
<dbReference type="InterPro" id="IPR036875">
    <property type="entry name" value="Znf_CCHC_sf"/>
</dbReference>
<dbReference type="PANTHER" id="PTHR23102">
    <property type="entry name" value="CLEAVAGE AND POLYADENYLATION SPECIFICITY FACTOR SUBUNIT 4-RELATED"/>
    <property type="match status" value="1"/>
</dbReference>
<dbReference type="EMBL" id="JWZT01004756">
    <property type="protein sequence ID" value="KII63273.1"/>
    <property type="molecule type" value="Genomic_DNA"/>
</dbReference>
<dbReference type="SMART" id="SM00356">
    <property type="entry name" value="ZnF_C3H1"/>
    <property type="match status" value="3"/>
</dbReference>
<dbReference type="InterPro" id="IPR000571">
    <property type="entry name" value="Znf_CCCH"/>
</dbReference>
<dbReference type="Proteomes" id="UP000031668">
    <property type="component" value="Unassembled WGS sequence"/>
</dbReference>
<feature type="zinc finger region" description="C3H1-type" evidence="10">
    <location>
        <begin position="113"/>
        <end position="135"/>
    </location>
</feature>
<dbReference type="PROSITE" id="PS50158">
    <property type="entry name" value="ZF_CCHC"/>
    <property type="match status" value="2"/>
</dbReference>
<dbReference type="GO" id="GO:0005634">
    <property type="term" value="C:nucleus"/>
    <property type="evidence" value="ECO:0007669"/>
    <property type="project" value="UniProtKB-SubCell"/>
</dbReference>
<feature type="domain" description="CCHC-type" evidence="12">
    <location>
        <begin position="152"/>
        <end position="166"/>
    </location>
</feature>
<evidence type="ECO:0000256" key="6">
    <source>
        <dbReference type="ARBA" id="ARBA00022771"/>
    </source>
</evidence>
<evidence type="ECO:0000259" key="11">
    <source>
        <dbReference type="PROSITE" id="PS50103"/>
    </source>
</evidence>
<dbReference type="Gene3D" id="4.10.1000.10">
    <property type="entry name" value="Zinc finger, CCCH-type"/>
    <property type="match status" value="2"/>
</dbReference>
<feature type="zinc finger region" description="C3H1-type" evidence="10">
    <location>
        <begin position="84"/>
        <end position="111"/>
    </location>
</feature>
<evidence type="ECO:0000256" key="4">
    <source>
        <dbReference type="ARBA" id="ARBA00022723"/>
    </source>
</evidence>
<feature type="domain" description="C3H1-type" evidence="11">
    <location>
        <begin position="84"/>
        <end position="111"/>
    </location>
</feature>
<dbReference type="OMA" id="EEVTCFK"/>